<reference evidence="2" key="1">
    <citation type="submission" date="2013-04" db="EMBL/GenBank/DDBJ databases">
        <title>The genome sequencing project of 58 acetic acid bacteria.</title>
        <authorList>
            <person name="Okamoto-Kainuma A."/>
            <person name="Ishikawa M."/>
            <person name="Umino S."/>
            <person name="Koizumi Y."/>
            <person name="Shiwa Y."/>
            <person name="Yoshikawa H."/>
            <person name="Matsutani M."/>
            <person name="Matsushita K."/>
        </authorList>
    </citation>
    <scope>NUCLEOTIDE SEQUENCE</scope>
    <source>
        <strain evidence="2">NRIC 0535</strain>
    </source>
</reference>
<proteinExistence type="predicted"/>
<evidence type="ECO:0000313" key="3">
    <source>
        <dbReference type="Proteomes" id="UP001062776"/>
    </source>
</evidence>
<sequence>MSFDPQNRLTQGFTLMEMLVVLVILGMIGALVMAHGPSHPARLELRNAAREIAASMREAHARALYSGKPQQFEIDPTAHLYRIIGSEAHSLPDIGLEPARPSLFIFLPDGSASGPVLHLTRGTFSLSLGVNWLTGAVESQGG</sequence>
<name>A0ABQ0Q235_9PROT</name>
<accession>A0ABQ0Q235</accession>
<keyword evidence="3" id="KW-1185">Reference proteome</keyword>
<keyword evidence="1" id="KW-0812">Transmembrane</keyword>
<gene>
    <name evidence="2" type="ORF">AA0535_1346</name>
</gene>
<dbReference type="NCBIfam" id="TIGR02532">
    <property type="entry name" value="IV_pilin_GFxxxE"/>
    <property type="match status" value="1"/>
</dbReference>
<protein>
    <submittedName>
        <fullName evidence="2">Tfp pilus assembly protein FimT</fullName>
    </submittedName>
</protein>
<feature type="transmembrane region" description="Helical" evidence="1">
    <location>
        <begin position="12"/>
        <end position="34"/>
    </location>
</feature>
<keyword evidence="1" id="KW-1133">Transmembrane helix</keyword>
<dbReference type="InterPro" id="IPR012902">
    <property type="entry name" value="N_methyl_site"/>
</dbReference>
<organism evidence="2 3">
    <name type="scientific">Asaia krungthepensis NRIC 0535</name>
    <dbReference type="NCBI Taxonomy" id="1307925"/>
    <lineage>
        <taxon>Bacteria</taxon>
        <taxon>Pseudomonadati</taxon>
        <taxon>Pseudomonadota</taxon>
        <taxon>Alphaproteobacteria</taxon>
        <taxon>Acetobacterales</taxon>
        <taxon>Acetobacteraceae</taxon>
        <taxon>Asaia</taxon>
    </lineage>
</organism>
<dbReference type="EMBL" id="BAPV01000010">
    <property type="protein sequence ID" value="GBQ87701.1"/>
    <property type="molecule type" value="Genomic_DNA"/>
</dbReference>
<dbReference type="SUPFAM" id="SSF54523">
    <property type="entry name" value="Pili subunits"/>
    <property type="match status" value="1"/>
</dbReference>
<dbReference type="Proteomes" id="UP001062776">
    <property type="component" value="Unassembled WGS sequence"/>
</dbReference>
<dbReference type="InterPro" id="IPR045584">
    <property type="entry name" value="Pilin-like"/>
</dbReference>
<evidence type="ECO:0000313" key="2">
    <source>
        <dbReference type="EMBL" id="GBQ87701.1"/>
    </source>
</evidence>
<evidence type="ECO:0000256" key="1">
    <source>
        <dbReference type="SAM" id="Phobius"/>
    </source>
</evidence>
<comment type="caution">
    <text evidence="2">The sequence shown here is derived from an EMBL/GenBank/DDBJ whole genome shotgun (WGS) entry which is preliminary data.</text>
</comment>
<dbReference type="RefSeq" id="WP_264815189.1">
    <property type="nucleotide sequence ID" value="NZ_BAPV01000010.1"/>
</dbReference>
<dbReference type="Pfam" id="PF07963">
    <property type="entry name" value="N_methyl"/>
    <property type="match status" value="1"/>
</dbReference>
<keyword evidence="1" id="KW-0472">Membrane</keyword>